<dbReference type="PANTHER" id="PTHR31845">
    <property type="entry name" value="FINGER DOMAIN PROTEIN, PUTATIVE-RELATED"/>
    <property type="match status" value="1"/>
</dbReference>
<dbReference type="SUPFAM" id="SSF57701">
    <property type="entry name" value="Zn2/Cys6 DNA-binding domain"/>
    <property type="match status" value="1"/>
</dbReference>
<feature type="region of interest" description="Disordered" evidence="6">
    <location>
        <begin position="358"/>
        <end position="427"/>
    </location>
</feature>
<keyword evidence="2" id="KW-0805">Transcription regulation</keyword>
<gene>
    <name evidence="8" type="ORF">UHOR_06116</name>
</gene>
<dbReference type="EMBL" id="CAGI01000138">
    <property type="protein sequence ID" value="CCF48886.1"/>
    <property type="molecule type" value="Genomic_DNA"/>
</dbReference>
<feature type="compositionally biased region" description="Basic and acidic residues" evidence="6">
    <location>
        <begin position="81"/>
        <end position="96"/>
    </location>
</feature>
<feature type="compositionally biased region" description="Low complexity" evidence="6">
    <location>
        <begin position="1110"/>
        <end position="1128"/>
    </location>
</feature>
<dbReference type="SMART" id="SM00066">
    <property type="entry name" value="GAL4"/>
    <property type="match status" value="1"/>
</dbReference>
<dbReference type="PROSITE" id="PS00463">
    <property type="entry name" value="ZN2_CY6_FUNGAL_1"/>
    <property type="match status" value="1"/>
</dbReference>
<dbReference type="CDD" id="cd00067">
    <property type="entry name" value="GAL4"/>
    <property type="match status" value="1"/>
</dbReference>
<dbReference type="GO" id="GO:0008270">
    <property type="term" value="F:zinc ion binding"/>
    <property type="evidence" value="ECO:0007669"/>
    <property type="project" value="InterPro"/>
</dbReference>
<feature type="compositionally biased region" description="Low complexity" evidence="6">
    <location>
        <begin position="241"/>
        <end position="253"/>
    </location>
</feature>
<evidence type="ECO:0000256" key="3">
    <source>
        <dbReference type="ARBA" id="ARBA00023125"/>
    </source>
</evidence>
<dbReference type="InterPro" id="IPR036864">
    <property type="entry name" value="Zn2-C6_fun-type_DNA-bd_sf"/>
</dbReference>
<proteinExistence type="predicted"/>
<feature type="compositionally biased region" description="Polar residues" evidence="6">
    <location>
        <begin position="1215"/>
        <end position="1229"/>
    </location>
</feature>
<feature type="region of interest" description="Disordered" evidence="6">
    <location>
        <begin position="571"/>
        <end position="600"/>
    </location>
</feature>
<keyword evidence="3" id="KW-0238">DNA-binding</keyword>
<feature type="compositionally biased region" description="Low complexity" evidence="6">
    <location>
        <begin position="1324"/>
        <end position="1336"/>
    </location>
</feature>
<reference evidence="8 9" key="1">
    <citation type="journal article" date="2012" name="Plant Cell">
        <title>Genome comparison of barley and maize smut fungi reveals targeted loss of RNA silencing components and species-specific presence of transposable elements.</title>
        <authorList>
            <person name="Laurie J.D."/>
            <person name="Ali S."/>
            <person name="Linning R."/>
            <person name="Mannhaupt G."/>
            <person name="Wong P."/>
            <person name="Gueldener U."/>
            <person name="Muensterkoetter M."/>
            <person name="Moore R."/>
            <person name="Kahmann R."/>
            <person name="Bakkeren G."/>
            <person name="Schirawski J."/>
        </authorList>
    </citation>
    <scope>NUCLEOTIDE SEQUENCE [LARGE SCALE GENOMIC DNA]</scope>
    <source>
        <strain evidence="9">Uh4875-4</strain>
    </source>
</reference>
<feature type="compositionally biased region" description="Polar residues" evidence="6">
    <location>
        <begin position="270"/>
        <end position="280"/>
    </location>
</feature>
<dbReference type="GO" id="GO:0005634">
    <property type="term" value="C:nucleus"/>
    <property type="evidence" value="ECO:0007669"/>
    <property type="project" value="UniProtKB-SubCell"/>
</dbReference>
<feature type="compositionally biased region" description="Low complexity" evidence="6">
    <location>
        <begin position="389"/>
        <end position="417"/>
    </location>
</feature>
<comment type="caution">
    <text evidence="8">The sequence shown here is derived from an EMBL/GenBank/DDBJ whole genome shotgun (WGS) entry which is preliminary data.</text>
</comment>
<evidence type="ECO:0000256" key="2">
    <source>
        <dbReference type="ARBA" id="ARBA00023015"/>
    </source>
</evidence>
<name>I2FPP3_USTHO</name>
<dbReference type="CDD" id="cd12148">
    <property type="entry name" value="fungal_TF_MHR"/>
    <property type="match status" value="1"/>
</dbReference>
<feature type="region of interest" description="Disordered" evidence="6">
    <location>
        <begin position="1098"/>
        <end position="1155"/>
    </location>
</feature>
<dbReference type="Gene3D" id="4.10.240.10">
    <property type="entry name" value="Zn(2)-C6 fungal-type DNA-binding domain"/>
    <property type="match status" value="1"/>
</dbReference>
<feature type="region of interest" description="Disordered" evidence="6">
    <location>
        <begin position="1"/>
        <end position="220"/>
    </location>
</feature>
<dbReference type="STRING" id="1128400.I2FPP3"/>
<keyword evidence="5" id="KW-0539">Nucleus</keyword>
<feature type="compositionally biased region" description="Polar residues" evidence="6">
    <location>
        <begin position="1337"/>
        <end position="1346"/>
    </location>
</feature>
<evidence type="ECO:0000256" key="4">
    <source>
        <dbReference type="ARBA" id="ARBA00023163"/>
    </source>
</evidence>
<dbReference type="PROSITE" id="PS50048">
    <property type="entry name" value="ZN2_CY6_FUNGAL_2"/>
    <property type="match status" value="1"/>
</dbReference>
<dbReference type="InterPro" id="IPR051089">
    <property type="entry name" value="prtT"/>
</dbReference>
<keyword evidence="4" id="KW-0804">Transcription</keyword>
<feature type="region of interest" description="Disordered" evidence="6">
    <location>
        <begin position="1214"/>
        <end position="1240"/>
    </location>
</feature>
<dbReference type="eggNOG" id="ENOG502SQ8H">
    <property type="taxonomic scope" value="Eukaryota"/>
</dbReference>
<dbReference type="GO" id="GO:0000981">
    <property type="term" value="F:DNA-binding transcription factor activity, RNA polymerase II-specific"/>
    <property type="evidence" value="ECO:0007669"/>
    <property type="project" value="InterPro"/>
</dbReference>
<feature type="compositionally biased region" description="Polar residues" evidence="6">
    <location>
        <begin position="358"/>
        <end position="368"/>
    </location>
</feature>
<feature type="region of interest" description="Disordered" evidence="6">
    <location>
        <begin position="957"/>
        <end position="983"/>
    </location>
</feature>
<feature type="region of interest" description="Disordered" evidence="6">
    <location>
        <begin position="510"/>
        <end position="541"/>
    </location>
</feature>
<sequence>MAGSPNAEPRTVKRKRSFSPPPSASSSTTARTPQTQLPHFHELNTKPQRHSHHPASRHNDAAEPYSRSIHSRSHSSAYSQHHSDSEREDHEHDTASHSHSPRQARSPYATSDLRGSPSTNAAAGNDPIASPRSHSLIAPRPSSSSFSSNAAASSTSSSRYLAQQHHHGLAQPATSHPGLNHPSSHTFSSSSRNNDHYRPRSPLPKTSSAKAAQSLTALESSHLSDLKSDLASITSPRQRGSSSSTPQTPATSTRKMEAPASSRRNDAGGESSSTEASMTSIVKKEQSTISEKPRGGQACLECRLAKVRCLASDDADNCQRCQRFNFECLFVQHKRGRKPKSKLQGRDLTLLAEAAYATNSSPVPQSDRPSARKSASASSIATPGSRPIASSLAGKGGSSNSAASPGVRWSSAPDSAFPAPPHSTDYAERDNARLGMDIDDDNASRAASPSSAFFSRKQPLSAFGSQADNRAALDPQNLFGVDVTRMTSAMSQAMRSLERRRGAPYTLVTNNEIANVDGNDDDDSSEVGATPQPPGTTTAADTNAANESFELIAEQPLTLRVMLKPFEVSDQPDCETPRILQDDRNPLASQPTQPQLNDPITEGILTEPAARALFDLFMTHCNAWSGVFDPSLHTHDFVRKRSSFLYTVLLYVGTRHSKRPTAHHLIARELRNEQVSDSEWNIAYLDPVNDRTQKAAEDYANQVCRRIHDMAREHAARAFVDGDRTVLCCQAFFILASWKPLDDGLSVIQVGYAFRLAMDIQLHAEMPNCVKPNESTLDQAGRQRYEAVQRRFRNRQRTFMMLFVQDKSQQISNKITTHSISADNVLVRRCQTWWKHAGSIPTDAFVCASTDIRRIQGKYVELYDRIEALTSATSDGPSIMMPAFLSDLFEWSARWHEALGLREDMDGNSHSDDPAAYERRCQRLCLKLWKDNIKTYVSSLVLKSSLKQAALQEHQEIVRNHHRRSTTREKEDRDSISGKSHLSNGLEPGMVNLMAMPAFWPCVEGARGVLEAVCAFPPERLLCAPDATIMQTTHAAVLLCSLATVKSQPPLGPGYLRSNIQLIDQVSAAFRRASITEEDTVLHIAIYLESLLRPKNAAPKHSAQTDPVKSSHAVSGGSGASRGAAASGETQRNSNPASVFGNGSMMGGLPSDNGQNGAASFNGGAMGGGLNNFTQLANFTLMSNNTDMFYSGNNNSNTNNNNLDAAAENARWFNNAGSQNNGPSVPQDDNNNNLFFNNSGAGDSFDREGLDAIASAAAAAAAGESGAAAGGGGGGPMDMSAVNWSSAMGGGAGGTPAVSAPWNNIMFASAGDGNPASGLGDGYQQQQQQQQQQNNNMFGQHQNSSREQADETLRMLLRFLDG</sequence>
<feature type="domain" description="Zn(2)-C6 fungal-type" evidence="7">
    <location>
        <begin position="298"/>
        <end position="330"/>
    </location>
</feature>
<dbReference type="Pfam" id="PF00172">
    <property type="entry name" value="Zn_clus"/>
    <property type="match status" value="1"/>
</dbReference>
<keyword evidence="9" id="KW-1185">Reference proteome</keyword>
<dbReference type="Proteomes" id="UP000006174">
    <property type="component" value="Unassembled WGS sequence"/>
</dbReference>
<feature type="region of interest" description="Disordered" evidence="6">
    <location>
        <begin position="232"/>
        <end position="295"/>
    </location>
</feature>
<feature type="compositionally biased region" description="Low complexity" evidence="6">
    <location>
        <begin position="24"/>
        <end position="36"/>
    </location>
</feature>
<feature type="region of interest" description="Disordered" evidence="6">
    <location>
        <begin position="1309"/>
        <end position="1350"/>
    </location>
</feature>
<evidence type="ECO:0000313" key="8">
    <source>
        <dbReference type="EMBL" id="CCF48886.1"/>
    </source>
</evidence>
<evidence type="ECO:0000259" key="7">
    <source>
        <dbReference type="PROSITE" id="PS50048"/>
    </source>
</evidence>
<feature type="compositionally biased region" description="Polar residues" evidence="6">
    <location>
        <begin position="204"/>
        <end position="220"/>
    </location>
</feature>
<dbReference type="PANTHER" id="PTHR31845:SF19">
    <property type="entry name" value="TRANSCRIPTION FACTOR DOMAIN-CONTAINING PROTEIN"/>
    <property type="match status" value="1"/>
</dbReference>
<evidence type="ECO:0000256" key="1">
    <source>
        <dbReference type="ARBA" id="ARBA00004123"/>
    </source>
</evidence>
<feature type="compositionally biased region" description="Basic and acidic residues" evidence="6">
    <location>
        <begin position="966"/>
        <end position="976"/>
    </location>
</feature>
<evidence type="ECO:0000256" key="5">
    <source>
        <dbReference type="ARBA" id="ARBA00023242"/>
    </source>
</evidence>
<feature type="compositionally biased region" description="Low complexity" evidence="6">
    <location>
        <begin position="133"/>
        <end position="158"/>
    </location>
</feature>
<organism evidence="8 9">
    <name type="scientific">Ustilago hordei</name>
    <name type="common">Barley covered smut fungus</name>
    <dbReference type="NCBI Taxonomy" id="120017"/>
    <lineage>
        <taxon>Eukaryota</taxon>
        <taxon>Fungi</taxon>
        <taxon>Dikarya</taxon>
        <taxon>Basidiomycota</taxon>
        <taxon>Ustilaginomycotina</taxon>
        <taxon>Ustilaginomycetes</taxon>
        <taxon>Ustilaginales</taxon>
        <taxon>Ustilaginaceae</taxon>
        <taxon>Ustilago</taxon>
    </lineage>
</organism>
<feature type="compositionally biased region" description="Low complexity" evidence="6">
    <location>
        <begin position="372"/>
        <end position="381"/>
    </location>
</feature>
<comment type="subcellular location">
    <subcellularLocation>
        <location evidence="1">Nucleus</location>
    </subcellularLocation>
</comment>
<evidence type="ECO:0000256" key="6">
    <source>
        <dbReference type="SAM" id="MobiDB-lite"/>
    </source>
</evidence>
<feature type="compositionally biased region" description="Basic residues" evidence="6">
    <location>
        <begin position="47"/>
        <end position="56"/>
    </location>
</feature>
<dbReference type="HOGENOM" id="CLU_005607_0_0_1"/>
<feature type="compositionally biased region" description="Basic and acidic residues" evidence="6">
    <location>
        <begin position="282"/>
        <end position="294"/>
    </location>
</feature>
<dbReference type="InterPro" id="IPR001138">
    <property type="entry name" value="Zn2Cys6_DnaBD"/>
</dbReference>
<evidence type="ECO:0000313" key="9">
    <source>
        <dbReference type="Proteomes" id="UP000006174"/>
    </source>
</evidence>
<dbReference type="GO" id="GO:0000976">
    <property type="term" value="F:transcription cis-regulatory region binding"/>
    <property type="evidence" value="ECO:0007669"/>
    <property type="project" value="TreeGrafter"/>
</dbReference>
<protein>
    <submittedName>
        <fullName evidence="8">Related to PRIB protein</fullName>
    </submittedName>
</protein>
<feature type="compositionally biased region" description="Polar residues" evidence="6">
    <location>
        <begin position="587"/>
        <end position="598"/>
    </location>
</feature>
<accession>I2FPP3</accession>